<dbReference type="Proteomes" id="UP000032066">
    <property type="component" value="Unassembled WGS sequence"/>
</dbReference>
<keyword evidence="2" id="KW-1185">Reference proteome</keyword>
<dbReference type="InterPro" id="IPR029074">
    <property type="entry name" value="Imm49"/>
</dbReference>
<dbReference type="PROSITE" id="PS51257">
    <property type="entry name" value="PROKAR_LIPOPROTEIN"/>
    <property type="match status" value="1"/>
</dbReference>
<evidence type="ECO:0000313" key="1">
    <source>
        <dbReference type="EMBL" id="KIQ65770.1"/>
    </source>
</evidence>
<proteinExistence type="predicted"/>
<dbReference type="AlphaFoldDB" id="A0A0D0NC31"/>
<dbReference type="OrthoDB" id="3476420at2"/>
<gene>
    <name evidence="1" type="ORF">TR51_18640</name>
</gene>
<dbReference type="STRING" id="2064.TR51_18640"/>
<protein>
    <submittedName>
        <fullName evidence="1">Uncharacterized protein</fullName>
    </submittedName>
</protein>
<dbReference type="RefSeq" id="WP_043912127.1">
    <property type="nucleotide sequence ID" value="NZ_JXZB01000002.1"/>
</dbReference>
<comment type="caution">
    <text evidence="1">The sequence shown here is derived from an EMBL/GenBank/DDBJ whole genome shotgun (WGS) entry which is preliminary data.</text>
</comment>
<evidence type="ECO:0000313" key="2">
    <source>
        <dbReference type="Proteomes" id="UP000032066"/>
    </source>
</evidence>
<organism evidence="1 2">
    <name type="scientific">Kitasatospora griseola</name>
    <name type="common">Streptomyces griseolosporeus</name>
    <dbReference type="NCBI Taxonomy" id="2064"/>
    <lineage>
        <taxon>Bacteria</taxon>
        <taxon>Bacillati</taxon>
        <taxon>Actinomycetota</taxon>
        <taxon>Actinomycetes</taxon>
        <taxon>Kitasatosporales</taxon>
        <taxon>Streptomycetaceae</taxon>
        <taxon>Kitasatospora</taxon>
    </lineage>
</organism>
<reference evidence="1 2" key="1">
    <citation type="submission" date="2015-02" db="EMBL/GenBank/DDBJ databases">
        <title>Draft genome sequence of Kitasatospora griseola MF730-N6, a bafilomycin, terpentecin and satosporin producer.</title>
        <authorList>
            <person name="Arens J.C."/>
            <person name="Haltli B."/>
            <person name="Kerr R.G."/>
        </authorList>
    </citation>
    <scope>NUCLEOTIDE SEQUENCE [LARGE SCALE GENOMIC DNA]</scope>
    <source>
        <strain evidence="1 2">MF730-N6</strain>
    </source>
</reference>
<dbReference type="EMBL" id="JXZB01000002">
    <property type="protein sequence ID" value="KIQ65770.1"/>
    <property type="molecule type" value="Genomic_DNA"/>
</dbReference>
<sequence length="62" mass="6892">MELHREYFTADEERIRGAEGLVSLPLMGIACLAREAGLSVEIESDYLPKHILLGSWAGEFEA</sequence>
<accession>A0A0D0NC31</accession>
<dbReference type="PATRIC" id="fig|2064.6.peg.3997"/>
<dbReference type="Pfam" id="PF15575">
    <property type="entry name" value="Imm49"/>
    <property type="match status" value="1"/>
</dbReference>
<name>A0A0D0NC31_KITGR</name>